<dbReference type="RefSeq" id="WP_180143714.1">
    <property type="nucleotide sequence ID" value="NZ_CAADHO010000008.1"/>
</dbReference>
<dbReference type="PROSITE" id="PS51257">
    <property type="entry name" value="PROKAR_LIPOPROTEIN"/>
    <property type="match status" value="1"/>
</dbReference>
<evidence type="ECO:0000313" key="1">
    <source>
        <dbReference type="EMBL" id="VFQ46242.1"/>
    </source>
</evidence>
<dbReference type="AlphaFoldDB" id="A0A4U8YW68"/>
<gene>
    <name evidence="1" type="ORF">MSL71_39050</name>
</gene>
<protein>
    <submittedName>
        <fullName evidence="1">Uncharacterized protein</fullName>
    </submittedName>
</protein>
<dbReference type="Proteomes" id="UP000507962">
    <property type="component" value="Unassembled WGS sequence"/>
</dbReference>
<sequence length="292" mass="32896">MRNGFKQGAKRVVLVLMALAFLACEKEPPEREMVVGPWKDTIASYHNIISFRANGTFGILRLVEGQHSKIDEKAERAKVEGKWKLLPPEMEGDPLLLIMTPEMVVGDTPWAVDTPVTYLIERLTRNTILLRPSGGERISWDRLRSTKAPEEEDGVPLTQIPTGPLVVGLTKERINEESRYLCVQLTLSVNDVEVLPYVEPDDESAEGAYRLHPSLLEALVLHMSRLTYREVRSLKRFETVLADFKRLLKPYLGSHLQEIKVVRVQITSTRDGVSEFVGKYAPKKVAPPEAGT</sequence>
<name>A0A4U8YW68_9BACT</name>
<evidence type="ECO:0000313" key="2">
    <source>
        <dbReference type="Proteomes" id="UP000507962"/>
    </source>
</evidence>
<organism evidence="1 2">
    <name type="scientific">Desulfoluna butyratoxydans</name>
    <dbReference type="NCBI Taxonomy" id="231438"/>
    <lineage>
        <taxon>Bacteria</taxon>
        <taxon>Pseudomonadati</taxon>
        <taxon>Thermodesulfobacteriota</taxon>
        <taxon>Desulfobacteria</taxon>
        <taxon>Desulfobacterales</taxon>
        <taxon>Desulfolunaceae</taxon>
        <taxon>Desulfoluna</taxon>
    </lineage>
</organism>
<proteinExistence type="predicted"/>
<keyword evidence="2" id="KW-1185">Reference proteome</keyword>
<reference evidence="1 2" key="1">
    <citation type="submission" date="2019-03" db="EMBL/GenBank/DDBJ databases">
        <authorList>
            <person name="Nijsse B."/>
        </authorList>
    </citation>
    <scope>NUCLEOTIDE SEQUENCE [LARGE SCALE GENOMIC DNA]</scope>
    <source>
        <strain evidence="1">Desulfoluna butyratoxydans MSL71</strain>
    </source>
</reference>
<accession>A0A4U8YW68</accession>
<dbReference type="EMBL" id="CAADHO010000008">
    <property type="protein sequence ID" value="VFQ46242.1"/>
    <property type="molecule type" value="Genomic_DNA"/>
</dbReference>